<dbReference type="Pfam" id="PF03372">
    <property type="entry name" value="Exo_endo_phos"/>
    <property type="match status" value="1"/>
</dbReference>
<dbReference type="InterPro" id="IPR005135">
    <property type="entry name" value="Endo/exonuclease/phosphatase"/>
</dbReference>
<dbReference type="SUPFAM" id="SSF56219">
    <property type="entry name" value="DNase I-like"/>
    <property type="match status" value="1"/>
</dbReference>
<feature type="domain" description="Endonuclease/exonuclease/phosphatase" evidence="6">
    <location>
        <begin position="7"/>
        <end position="226"/>
    </location>
</feature>
<reference evidence="7" key="2">
    <citation type="submission" date="2022-03" db="EMBL/GenBank/DDBJ databases">
        <title>Draft title - Genomic analysis of global carrot germplasm unveils the trajectory of domestication and the origin of high carotenoid orange carrot.</title>
        <authorList>
            <person name="Iorizzo M."/>
            <person name="Ellison S."/>
            <person name="Senalik D."/>
            <person name="Macko-Podgorni A."/>
            <person name="Grzebelus D."/>
            <person name="Bostan H."/>
            <person name="Rolling W."/>
            <person name="Curaba J."/>
            <person name="Simon P."/>
        </authorList>
    </citation>
    <scope>NUCLEOTIDE SEQUENCE</scope>
    <source>
        <tissue evidence="7">Leaf</tissue>
    </source>
</reference>
<evidence type="ECO:0000256" key="1">
    <source>
        <dbReference type="ARBA" id="ARBA00001946"/>
    </source>
</evidence>
<dbReference type="InterPro" id="IPR004808">
    <property type="entry name" value="AP_endonuc_1"/>
</dbReference>
<evidence type="ECO:0000313" key="7">
    <source>
        <dbReference type="EMBL" id="WOH14893.1"/>
    </source>
</evidence>
<evidence type="ECO:0000259" key="6">
    <source>
        <dbReference type="Pfam" id="PF03372"/>
    </source>
</evidence>
<organism evidence="7 8">
    <name type="scientific">Daucus carota subsp. sativus</name>
    <name type="common">Carrot</name>
    <dbReference type="NCBI Taxonomy" id="79200"/>
    <lineage>
        <taxon>Eukaryota</taxon>
        <taxon>Viridiplantae</taxon>
        <taxon>Streptophyta</taxon>
        <taxon>Embryophyta</taxon>
        <taxon>Tracheophyta</taxon>
        <taxon>Spermatophyta</taxon>
        <taxon>Magnoliopsida</taxon>
        <taxon>eudicotyledons</taxon>
        <taxon>Gunneridae</taxon>
        <taxon>Pentapetalae</taxon>
        <taxon>asterids</taxon>
        <taxon>campanulids</taxon>
        <taxon>Apiales</taxon>
        <taxon>Apiaceae</taxon>
        <taxon>Apioideae</taxon>
        <taxon>Scandiceae</taxon>
        <taxon>Daucinae</taxon>
        <taxon>Daucus</taxon>
        <taxon>Daucus sect. Daucus</taxon>
    </lineage>
</organism>
<dbReference type="AlphaFoldDB" id="A0AAF0XV76"/>
<keyword evidence="8" id="KW-1185">Reference proteome</keyword>
<dbReference type="EMBL" id="CP093351">
    <property type="protein sequence ID" value="WOH14893.1"/>
    <property type="molecule type" value="Genomic_DNA"/>
</dbReference>
<evidence type="ECO:0000256" key="4">
    <source>
        <dbReference type="ARBA" id="ARBA00022801"/>
    </source>
</evidence>
<dbReference type="PANTHER" id="PTHR22748">
    <property type="entry name" value="AP ENDONUCLEASE"/>
    <property type="match status" value="1"/>
</dbReference>
<dbReference type="GO" id="GO:0006284">
    <property type="term" value="P:base-excision repair"/>
    <property type="evidence" value="ECO:0007669"/>
    <property type="project" value="TreeGrafter"/>
</dbReference>
<dbReference type="Proteomes" id="UP000077755">
    <property type="component" value="Chromosome 9"/>
</dbReference>
<protein>
    <recommendedName>
        <fullName evidence="6">Endonuclease/exonuclease/phosphatase domain-containing protein</fullName>
    </recommendedName>
</protein>
<dbReference type="GO" id="GO:0005634">
    <property type="term" value="C:nucleus"/>
    <property type="evidence" value="ECO:0007669"/>
    <property type="project" value="TreeGrafter"/>
</dbReference>
<name>A0AAF0XV76_DAUCS</name>
<evidence type="ECO:0000256" key="5">
    <source>
        <dbReference type="ARBA" id="ARBA00022842"/>
    </source>
</evidence>
<dbReference type="Gene3D" id="3.60.10.10">
    <property type="entry name" value="Endonuclease/exonuclease/phosphatase"/>
    <property type="match status" value="1"/>
</dbReference>
<dbReference type="PANTHER" id="PTHR22748:SF11">
    <property type="entry name" value="OS07G0184032 PROTEIN"/>
    <property type="match status" value="1"/>
</dbReference>
<comment type="similarity">
    <text evidence="2">Belongs to the DNA repair enzymes AP/ExoA family.</text>
</comment>
<comment type="cofactor">
    <cofactor evidence="1">
        <name>Mg(2+)</name>
        <dbReference type="ChEBI" id="CHEBI:18420"/>
    </cofactor>
</comment>
<evidence type="ECO:0000256" key="2">
    <source>
        <dbReference type="ARBA" id="ARBA00007092"/>
    </source>
</evidence>
<reference evidence="7" key="1">
    <citation type="journal article" date="2016" name="Nat. Genet.">
        <title>A high-quality carrot genome assembly provides new insights into carotenoid accumulation and asterid genome evolution.</title>
        <authorList>
            <person name="Iorizzo M."/>
            <person name="Ellison S."/>
            <person name="Senalik D."/>
            <person name="Zeng P."/>
            <person name="Satapoomin P."/>
            <person name="Huang J."/>
            <person name="Bowman M."/>
            <person name="Iovene M."/>
            <person name="Sanseverino W."/>
            <person name="Cavagnaro P."/>
            <person name="Yildiz M."/>
            <person name="Macko-Podgorni A."/>
            <person name="Moranska E."/>
            <person name="Grzebelus E."/>
            <person name="Grzebelus D."/>
            <person name="Ashrafi H."/>
            <person name="Zheng Z."/>
            <person name="Cheng S."/>
            <person name="Spooner D."/>
            <person name="Van Deynze A."/>
            <person name="Simon P."/>
        </authorList>
    </citation>
    <scope>NUCLEOTIDE SEQUENCE</scope>
    <source>
        <tissue evidence="7">Leaf</tissue>
    </source>
</reference>
<evidence type="ECO:0000313" key="8">
    <source>
        <dbReference type="Proteomes" id="UP000077755"/>
    </source>
</evidence>
<sequence length="226" mass="25548">MERNCYMSWNVRGTRSLVNRQHIAKINSLARPVLCCLQETKCAKWSESMIRQLGMGKEVGWVEVSSRGLSGGLLTVWSKDHISISDIIFSQNWILVQGLNTTSNSQFACLNIYAPQSAKMKQLLWEELGTLLLSLCDLQVCLLGDFNVVRQSNEKLNFQFIGAIAKAFNSFISRAGLLEIPLVNTTFTWFGPNQKKGRLDRALVSTAWYEKGGWVLQTYHRGLSDH</sequence>
<dbReference type="GO" id="GO:0008311">
    <property type="term" value="F:double-stranded DNA 3'-5' DNA exonuclease activity"/>
    <property type="evidence" value="ECO:0007669"/>
    <property type="project" value="TreeGrafter"/>
</dbReference>
<dbReference type="InterPro" id="IPR036691">
    <property type="entry name" value="Endo/exonu/phosph_ase_sf"/>
</dbReference>
<gene>
    <name evidence="7" type="ORF">DCAR_0934421</name>
</gene>
<proteinExistence type="inferred from homology"/>
<evidence type="ECO:0000256" key="3">
    <source>
        <dbReference type="ARBA" id="ARBA00022723"/>
    </source>
</evidence>
<dbReference type="KEGG" id="dcr:108201302"/>
<dbReference type="GO" id="GO:0046872">
    <property type="term" value="F:metal ion binding"/>
    <property type="evidence" value="ECO:0007669"/>
    <property type="project" value="UniProtKB-KW"/>
</dbReference>
<dbReference type="GO" id="GO:0008081">
    <property type="term" value="F:phosphoric diester hydrolase activity"/>
    <property type="evidence" value="ECO:0007669"/>
    <property type="project" value="TreeGrafter"/>
</dbReference>
<accession>A0AAF0XV76</accession>
<keyword evidence="3" id="KW-0479">Metal-binding</keyword>
<keyword evidence="5" id="KW-0460">Magnesium</keyword>
<dbReference type="GO" id="GO:0003906">
    <property type="term" value="F:DNA-(apurinic or apyrimidinic site) endonuclease activity"/>
    <property type="evidence" value="ECO:0007669"/>
    <property type="project" value="TreeGrafter"/>
</dbReference>
<keyword evidence="4" id="KW-0378">Hydrolase</keyword>